<name>A0A840YY91_9SPHN</name>
<evidence type="ECO:0000313" key="3">
    <source>
        <dbReference type="Proteomes" id="UP000554342"/>
    </source>
</evidence>
<accession>A0A840YY91</accession>
<keyword evidence="3" id="KW-1185">Reference proteome</keyword>
<feature type="compositionally biased region" description="Basic and acidic residues" evidence="1">
    <location>
        <begin position="28"/>
        <end position="40"/>
    </location>
</feature>
<proteinExistence type="predicted"/>
<dbReference type="AlphaFoldDB" id="A0A840YY91"/>
<protein>
    <submittedName>
        <fullName evidence="2">Uncharacterized protein</fullName>
    </submittedName>
</protein>
<organism evidence="2 3">
    <name type="scientific">Stakelama sediminis</name>
    <dbReference type="NCBI Taxonomy" id="463200"/>
    <lineage>
        <taxon>Bacteria</taxon>
        <taxon>Pseudomonadati</taxon>
        <taxon>Pseudomonadota</taxon>
        <taxon>Alphaproteobacteria</taxon>
        <taxon>Sphingomonadales</taxon>
        <taxon>Sphingomonadaceae</taxon>
        <taxon>Stakelama</taxon>
    </lineage>
</organism>
<dbReference type="Proteomes" id="UP000554342">
    <property type="component" value="Unassembled WGS sequence"/>
</dbReference>
<feature type="compositionally biased region" description="Basic and acidic residues" evidence="1">
    <location>
        <begin position="89"/>
        <end position="99"/>
    </location>
</feature>
<comment type="caution">
    <text evidence="2">The sequence shown here is derived from an EMBL/GenBank/DDBJ whole genome shotgun (WGS) entry which is preliminary data.</text>
</comment>
<gene>
    <name evidence="2" type="ORF">FHR23_001440</name>
</gene>
<evidence type="ECO:0000256" key="1">
    <source>
        <dbReference type="SAM" id="MobiDB-lite"/>
    </source>
</evidence>
<dbReference type="RefSeq" id="WP_184002359.1">
    <property type="nucleotide sequence ID" value="NZ_BAABIF010000013.1"/>
</dbReference>
<sequence length="112" mass="12166">MKKLPGKSEMSVSPDFKKAASENAARQDTPKAKESAKVDHAPAGSLAPQPKGMGENSVNRQVHAARQSRLVGATKETKNQNQNNQVEANRARRAFDMARSKNGAGKDNPRER</sequence>
<feature type="region of interest" description="Disordered" evidence="1">
    <location>
        <begin position="1"/>
        <end position="112"/>
    </location>
</feature>
<reference evidence="2 3" key="1">
    <citation type="submission" date="2020-08" db="EMBL/GenBank/DDBJ databases">
        <title>Genomic Encyclopedia of Type Strains, Phase IV (KMG-IV): sequencing the most valuable type-strain genomes for metagenomic binning, comparative biology and taxonomic classification.</title>
        <authorList>
            <person name="Goeker M."/>
        </authorList>
    </citation>
    <scope>NUCLEOTIDE SEQUENCE [LARGE SCALE GENOMIC DNA]</scope>
    <source>
        <strain evidence="2 3">DSM 27203</strain>
    </source>
</reference>
<evidence type="ECO:0000313" key="2">
    <source>
        <dbReference type="EMBL" id="MBB5718517.1"/>
    </source>
</evidence>
<dbReference type="EMBL" id="JACIJI010000002">
    <property type="protein sequence ID" value="MBB5718517.1"/>
    <property type="molecule type" value="Genomic_DNA"/>
</dbReference>